<evidence type="ECO:0000256" key="9">
    <source>
        <dbReference type="SAM" id="SignalP"/>
    </source>
</evidence>
<proteinExistence type="inferred from homology"/>
<dbReference type="EMBL" id="CP150845">
    <property type="protein sequence ID" value="WYZ21039.1"/>
    <property type="molecule type" value="Genomic_DNA"/>
</dbReference>
<evidence type="ECO:0000256" key="3">
    <source>
        <dbReference type="ARBA" id="ARBA00022448"/>
    </source>
</evidence>
<dbReference type="PANTHER" id="PTHR30026:SF20">
    <property type="entry name" value="OUTER MEMBRANE PROTEIN TOLC"/>
    <property type="match status" value="1"/>
</dbReference>
<evidence type="ECO:0000256" key="7">
    <source>
        <dbReference type="ARBA" id="ARBA00023237"/>
    </source>
</evidence>
<dbReference type="InterPro" id="IPR003423">
    <property type="entry name" value="OMP_efflux"/>
</dbReference>
<keyword evidence="7" id="KW-0998">Cell outer membrane</keyword>
<accession>A0ABZ2UHP8</accession>
<evidence type="ECO:0000256" key="2">
    <source>
        <dbReference type="ARBA" id="ARBA00007613"/>
    </source>
</evidence>
<feature type="signal peptide" evidence="9">
    <location>
        <begin position="1"/>
        <end position="18"/>
    </location>
</feature>
<keyword evidence="6" id="KW-0472">Membrane</keyword>
<keyword evidence="11" id="KW-1185">Reference proteome</keyword>
<keyword evidence="4" id="KW-1134">Transmembrane beta strand</keyword>
<gene>
    <name evidence="10" type="ORF">AABD74_06150</name>
</gene>
<organism evidence="10 11">
    <name type="scientific">Flavobacterium soyae</name>
    <dbReference type="NCBI Taxonomy" id="2903098"/>
    <lineage>
        <taxon>Bacteria</taxon>
        <taxon>Pseudomonadati</taxon>
        <taxon>Bacteroidota</taxon>
        <taxon>Flavobacteriia</taxon>
        <taxon>Flavobacteriales</taxon>
        <taxon>Flavobacteriaceae</taxon>
        <taxon>Flavobacterium</taxon>
    </lineage>
</organism>
<evidence type="ECO:0000256" key="8">
    <source>
        <dbReference type="SAM" id="Coils"/>
    </source>
</evidence>
<dbReference type="InterPro" id="IPR051906">
    <property type="entry name" value="TolC-like"/>
</dbReference>
<dbReference type="Gene3D" id="1.20.1600.10">
    <property type="entry name" value="Outer membrane efflux proteins (OEP)"/>
    <property type="match status" value="1"/>
</dbReference>
<evidence type="ECO:0000313" key="10">
    <source>
        <dbReference type="EMBL" id="WYZ21039.1"/>
    </source>
</evidence>
<dbReference type="RefSeq" id="WP_232677614.1">
    <property type="nucleotide sequence ID" value="NZ_CP150845.1"/>
</dbReference>
<dbReference type="Proteomes" id="UP001623852">
    <property type="component" value="Chromosome"/>
</dbReference>
<dbReference type="PANTHER" id="PTHR30026">
    <property type="entry name" value="OUTER MEMBRANE PROTEIN TOLC"/>
    <property type="match status" value="1"/>
</dbReference>
<reference evidence="10 11" key="1">
    <citation type="submission" date="2024-03" db="EMBL/GenBank/DDBJ databases">
        <title>Flavobacterium soyae.</title>
        <authorList>
            <person name="Zheng W."/>
        </authorList>
    </citation>
    <scope>NUCLEOTIDE SEQUENCE [LARGE SCALE GENOMIC DNA]</scope>
    <source>
        <strain evidence="10 11">55</strain>
    </source>
</reference>
<evidence type="ECO:0000256" key="1">
    <source>
        <dbReference type="ARBA" id="ARBA00004442"/>
    </source>
</evidence>
<keyword evidence="9" id="KW-0732">Signal</keyword>
<feature type="chain" id="PRO_5047550670" evidence="9">
    <location>
        <begin position="19"/>
        <end position="444"/>
    </location>
</feature>
<comment type="similarity">
    <text evidence="2">Belongs to the outer membrane factor (OMF) (TC 1.B.17) family.</text>
</comment>
<dbReference type="SUPFAM" id="SSF56954">
    <property type="entry name" value="Outer membrane efflux proteins (OEP)"/>
    <property type="match status" value="1"/>
</dbReference>
<evidence type="ECO:0000256" key="5">
    <source>
        <dbReference type="ARBA" id="ARBA00022692"/>
    </source>
</evidence>
<keyword evidence="8" id="KW-0175">Coiled coil</keyword>
<keyword evidence="3" id="KW-0813">Transport</keyword>
<evidence type="ECO:0000256" key="6">
    <source>
        <dbReference type="ARBA" id="ARBA00023136"/>
    </source>
</evidence>
<feature type="coiled-coil region" evidence="8">
    <location>
        <begin position="363"/>
        <end position="393"/>
    </location>
</feature>
<evidence type="ECO:0000313" key="11">
    <source>
        <dbReference type="Proteomes" id="UP001623852"/>
    </source>
</evidence>
<comment type="subcellular location">
    <subcellularLocation>
        <location evidence="1">Cell outer membrane</location>
    </subcellularLocation>
</comment>
<dbReference type="Pfam" id="PF02321">
    <property type="entry name" value="OEP"/>
    <property type="match status" value="2"/>
</dbReference>
<evidence type="ECO:0000256" key="4">
    <source>
        <dbReference type="ARBA" id="ARBA00022452"/>
    </source>
</evidence>
<name>A0ABZ2UHP8_9FLAO</name>
<protein>
    <submittedName>
        <fullName evidence="10">TolC family protein</fullName>
    </submittedName>
</protein>
<keyword evidence="5" id="KW-0812">Transmembrane</keyword>
<sequence length="444" mass="50022">MKRIVLIFLCTIGLSANAQVTTLTLKDAINYALQNKADAKKAKLEVENSEYKIQEVRSRALPQISANGNLTYNPVIQTTVIDGAGFGAPGTTIQAAFGQKWTSTAGVSLTQAIFDQSVFTGLRAAKSTREFYQINDQLTEEQVIERVANNYYSVYVQKERLILLDSNYVNTTKVRDIVKGQFDNGLAKKIDLDRIVVKMSNIDTERQQIKNQITLQENALKFYMGMPIETVIDMPKEEFEVVPAALTEQPNVENRTEYLLLKKQEELLVYNKKAVEAAYYPTLSLTAGYNYIGQGPEFPWFAKPEKGVYWSDYSAIGLNLHVPIFTGFGTRAKVRQADVQIRSLQEDMKDTKLSLDLDYRNAMAQIENNLVTIENQKENMRLATEILSNTRNNYLQGLASLTDLLDAENASLEAQNNYTRAVLNYKIAEISLIKSKGELKSLIK</sequence>